<evidence type="ECO:0000256" key="3">
    <source>
        <dbReference type="ARBA" id="ARBA00023242"/>
    </source>
</evidence>
<dbReference type="SUPFAM" id="SSF48371">
    <property type="entry name" value="ARM repeat"/>
    <property type="match status" value="1"/>
</dbReference>
<proteinExistence type="inferred from homology"/>
<feature type="compositionally biased region" description="Basic residues" evidence="4">
    <location>
        <begin position="1162"/>
        <end position="1172"/>
    </location>
</feature>
<dbReference type="InterPro" id="IPR012978">
    <property type="entry name" value="HEAT_RRP12"/>
</dbReference>
<feature type="compositionally biased region" description="Polar residues" evidence="4">
    <location>
        <begin position="1054"/>
        <end position="1063"/>
    </location>
</feature>
<keyword evidence="3" id="KW-0539">Nucleus</keyword>
<feature type="compositionally biased region" description="Acidic residues" evidence="4">
    <location>
        <begin position="1015"/>
        <end position="1024"/>
    </location>
</feature>
<dbReference type="Pfam" id="PF25772">
    <property type="entry name" value="HEAT_RRP12_N"/>
    <property type="match status" value="1"/>
</dbReference>
<feature type="compositionally biased region" description="Acidic residues" evidence="4">
    <location>
        <begin position="1042"/>
        <end position="1051"/>
    </location>
</feature>
<dbReference type="InterPro" id="IPR011989">
    <property type="entry name" value="ARM-like"/>
</dbReference>
<dbReference type="InterPro" id="IPR016024">
    <property type="entry name" value="ARM-type_fold"/>
</dbReference>
<keyword evidence="8" id="KW-1185">Reference proteome</keyword>
<dbReference type="PANTHER" id="PTHR48287:SF1">
    <property type="entry name" value="ARM REPEAT SUPERFAMILY PROTEIN"/>
    <property type="match status" value="1"/>
</dbReference>
<dbReference type="GO" id="GO:0005634">
    <property type="term" value="C:nucleus"/>
    <property type="evidence" value="ECO:0007669"/>
    <property type="project" value="UniProtKB-SubCell"/>
</dbReference>
<accession>A0AAV4ZYG8</accession>
<evidence type="ECO:0000313" key="8">
    <source>
        <dbReference type="Proteomes" id="UP001050691"/>
    </source>
</evidence>
<organism evidence="7 8">
    <name type="scientific">Clathrus columnatus</name>
    <dbReference type="NCBI Taxonomy" id="1419009"/>
    <lineage>
        <taxon>Eukaryota</taxon>
        <taxon>Fungi</taxon>
        <taxon>Dikarya</taxon>
        <taxon>Basidiomycota</taxon>
        <taxon>Agaricomycotina</taxon>
        <taxon>Agaricomycetes</taxon>
        <taxon>Phallomycetidae</taxon>
        <taxon>Phallales</taxon>
        <taxon>Clathraceae</taxon>
        <taxon>Clathrus</taxon>
    </lineage>
</organism>
<feature type="compositionally biased region" description="Acidic residues" evidence="4">
    <location>
        <begin position="1176"/>
        <end position="1186"/>
    </location>
</feature>
<sequence>MSMIAALSKIRPHTTSTLLHQKAPAKLLVALETTLTEQNTERSPTAYFAALLTTLDSSKNNPTFGEGDVLPAILYLLALVMPYVPPLVIRTNLTVLLSLLNPIFPALLPYAPPLRSQLTIFSSIIKALDIPLLDNPNLRQAFNLILDLTIDPRPKVRKRAADVIREVLSNVPPPLPVHPYAERVGEWMVSTLHVVNSGAGSFGKLTKDAEMTTGPEAGIHMVAMAKPIVAYLPRSVLPSLTSAMLPLPRLGNPYLSQSSYSLLATIVSDDSTSSDVTPLIRALLSSPPVKTDTTQTPAWLELLQAAFSTGLVSLDEKEAETVFKSIFEYLESSDTNIQKCSAQALSIFLSKVITNDMITAASLEKDQKKLTSAVGQIITHVRTSLHSLQFTRAIPQILTILAALVKTLRYRPVNKSITIPPTAAEIMVLDLIQYSGQLRIKKGFEHKEAVDQVLRTAIGVVGPEVILNASFFFIYLRTFDMLRERRSKGQEPNAYLLPLLSVPHPSPLSHFVNYFVPLSESMFNLQQTAEGAGRNSEAKMWEVLISQIWNGFVGYCHAPKDLPEVFDAKFAQLLSQILYSQPSLRPPILKALKVLVESHSWIESDIVTVEDGHRNLDHLRSQAESWFAVLFNVFGSVGQDGKGMVGDVISAWIKIAGDEAVVKMYHKVVSLFQQEIKNPSKPTSVKGTDAPNMLLMTQDLLILILPTLPRAECKELWDLCLSGVVIGHSESGVQKRGYRILTKLIEAGRLTSVLDVEDVITKLTSSSDTVTAPAKRDRITLIALLLPSVSSHSLHLVPVLIPEAVLATKEPAERTRGAAFELIVAMGHKMKEGGIVKRNRLDGMESDDAHEVQATVEEYVTMIAAGLVGATPHMISATITAISRLVFEFKDDIPTNMLDEILSTIFVFVTSANREIVKSALGFIKLSVHTLPVELVANHLKQLVPALLNWSGDHKNHFKVKVRHIFERMIRRFGWDTVYGCVGDSPEDKEKGKVLQNIKKRKDRAKRKKAKAEAEGEDDDEDEEPNKKTGDAFEDVLYGSESEIEDTDDETGPSRPSTKTQSFKGREKNREKGVRIRLDDDEPMDLLQGAADKVIAGGRDRRRKPGQEASHFKQDEATGRMIIEEEGKEGEDDNDDEDMAGGAYKESLTSVDGFTRGANGRVKFHKDTKKRRANDVDGDGDVDMEDANGPKKANKKRKKEIKLGQEFKAKHAGGDVKKGGVDPYAYLPLSQATKKKNGKQQRINVVGRR</sequence>
<dbReference type="AlphaFoldDB" id="A0AAV4ZYG8"/>
<comment type="similarity">
    <text evidence="2">Belongs to the RRP12 family.</text>
</comment>
<feature type="compositionally biased region" description="Basic residues" evidence="4">
    <location>
        <begin position="998"/>
        <end position="1010"/>
    </location>
</feature>
<gene>
    <name evidence="7" type="ORF">Clacol_000403</name>
</gene>
<dbReference type="Pfam" id="PF08161">
    <property type="entry name" value="RRP12_HEAT"/>
    <property type="match status" value="1"/>
</dbReference>
<dbReference type="PANTHER" id="PTHR48287">
    <property type="entry name" value="ARM REPEAT SUPERFAMILY PROTEIN"/>
    <property type="match status" value="1"/>
</dbReference>
<feature type="region of interest" description="Disordered" evidence="4">
    <location>
        <begin position="1154"/>
        <end position="1206"/>
    </location>
</feature>
<evidence type="ECO:0000259" key="6">
    <source>
        <dbReference type="Pfam" id="PF25772"/>
    </source>
</evidence>
<feature type="compositionally biased region" description="Basic and acidic residues" evidence="4">
    <location>
        <begin position="1110"/>
        <end position="1125"/>
    </location>
</feature>
<dbReference type="Gene3D" id="1.25.10.10">
    <property type="entry name" value="Leucine-rich Repeat Variant"/>
    <property type="match status" value="2"/>
</dbReference>
<evidence type="ECO:0000256" key="4">
    <source>
        <dbReference type="SAM" id="MobiDB-lite"/>
    </source>
</evidence>
<feature type="domain" description="RRP12 N-terminal HEAT" evidence="6">
    <location>
        <begin position="29"/>
        <end position="270"/>
    </location>
</feature>
<name>A0AAV4ZYG8_9AGAM</name>
<feature type="region of interest" description="Disordered" evidence="4">
    <location>
        <begin position="989"/>
        <end position="1141"/>
    </location>
</feature>
<evidence type="ECO:0000256" key="1">
    <source>
        <dbReference type="ARBA" id="ARBA00004123"/>
    </source>
</evidence>
<dbReference type="InterPro" id="IPR057860">
    <property type="entry name" value="HEAT_RRP12_N"/>
</dbReference>
<protein>
    <recommendedName>
        <fullName evidence="9">Ribosomal RNA-processing protein 12-like conserved domain-containing protein</fullName>
    </recommendedName>
</protein>
<evidence type="ECO:0000313" key="7">
    <source>
        <dbReference type="EMBL" id="GJJ06213.1"/>
    </source>
</evidence>
<dbReference type="EMBL" id="BPWL01000001">
    <property type="protein sequence ID" value="GJJ06213.1"/>
    <property type="molecule type" value="Genomic_DNA"/>
</dbReference>
<comment type="subcellular location">
    <subcellularLocation>
        <location evidence="1">Nucleus</location>
    </subcellularLocation>
</comment>
<evidence type="ECO:0000259" key="5">
    <source>
        <dbReference type="Pfam" id="PF08161"/>
    </source>
</evidence>
<feature type="domain" description="RRP12 HEAT" evidence="5">
    <location>
        <begin position="332"/>
        <end position="636"/>
    </location>
</feature>
<dbReference type="Proteomes" id="UP001050691">
    <property type="component" value="Unassembled WGS sequence"/>
</dbReference>
<comment type="caution">
    <text evidence="7">The sequence shown here is derived from an EMBL/GenBank/DDBJ whole genome shotgun (WGS) entry which is preliminary data.</text>
</comment>
<reference evidence="7" key="1">
    <citation type="submission" date="2021-10" db="EMBL/GenBank/DDBJ databases">
        <title>De novo Genome Assembly of Clathrus columnatus (Basidiomycota, Fungi) Using Illumina and Nanopore Sequence Data.</title>
        <authorList>
            <person name="Ogiso-Tanaka E."/>
            <person name="Itagaki H."/>
            <person name="Hosoya T."/>
            <person name="Hosaka K."/>
        </authorList>
    </citation>
    <scope>NUCLEOTIDE SEQUENCE</scope>
    <source>
        <strain evidence="7">MO-923</strain>
    </source>
</reference>
<dbReference type="InterPro" id="IPR052087">
    <property type="entry name" value="RRP12"/>
</dbReference>
<evidence type="ECO:0000256" key="2">
    <source>
        <dbReference type="ARBA" id="ARBA00007690"/>
    </source>
</evidence>
<evidence type="ECO:0008006" key="9">
    <source>
        <dbReference type="Google" id="ProtNLM"/>
    </source>
</evidence>
<feature type="compositionally biased region" description="Basic and acidic residues" evidence="4">
    <location>
        <begin position="1064"/>
        <end position="1078"/>
    </location>
</feature>
<feature type="compositionally biased region" description="Acidic residues" evidence="4">
    <location>
        <begin position="1126"/>
        <end position="1139"/>
    </location>
</feature>